<dbReference type="EMBL" id="VNJK01000006">
    <property type="protein sequence ID" value="TVX86118.1"/>
    <property type="molecule type" value="Genomic_DNA"/>
</dbReference>
<evidence type="ECO:0000313" key="2">
    <source>
        <dbReference type="Proteomes" id="UP000318102"/>
    </source>
</evidence>
<name>A0A559IEM5_9BACL</name>
<reference evidence="1 2" key="1">
    <citation type="submission" date="2019-07" db="EMBL/GenBank/DDBJ databases">
        <authorList>
            <person name="Kim J."/>
        </authorList>
    </citation>
    <scope>NUCLEOTIDE SEQUENCE [LARGE SCALE GENOMIC DNA]</scope>
    <source>
        <strain evidence="1 2">N4</strain>
    </source>
</reference>
<comment type="caution">
    <text evidence="1">The sequence shown here is derived from an EMBL/GenBank/DDBJ whole genome shotgun (WGS) entry which is preliminary data.</text>
</comment>
<gene>
    <name evidence="1" type="ORF">FPZ44_24115</name>
</gene>
<dbReference type="Proteomes" id="UP000318102">
    <property type="component" value="Unassembled WGS sequence"/>
</dbReference>
<accession>A0A559IEM5</accession>
<keyword evidence="2" id="KW-1185">Reference proteome</keyword>
<protein>
    <submittedName>
        <fullName evidence="1">Uncharacterized protein</fullName>
    </submittedName>
</protein>
<dbReference type="OrthoDB" id="9841734at2"/>
<dbReference type="AlphaFoldDB" id="A0A559IEM5"/>
<sequence length="103" mass="12337">MAIFQYMNHHKHIVESKIVRTSKVKKAKHKSGSKNRVVKLTSVEYRIDFAKENTDEKRSYERKTESWHQKGFWRYYKKSGKTVWIAEQIKGSGKNIEPKTYKM</sequence>
<evidence type="ECO:0000313" key="1">
    <source>
        <dbReference type="EMBL" id="TVX86118.1"/>
    </source>
</evidence>
<proteinExistence type="predicted"/>
<organism evidence="1 2">
    <name type="scientific">Paenibacillus agilis</name>
    <dbReference type="NCBI Taxonomy" id="3020863"/>
    <lineage>
        <taxon>Bacteria</taxon>
        <taxon>Bacillati</taxon>
        <taxon>Bacillota</taxon>
        <taxon>Bacilli</taxon>
        <taxon>Bacillales</taxon>
        <taxon>Paenibacillaceae</taxon>
        <taxon>Paenibacillus</taxon>
    </lineage>
</organism>